<dbReference type="EMBL" id="MCFF01000046">
    <property type="protein sequence ID" value="ORZ06399.1"/>
    <property type="molecule type" value="Genomic_DNA"/>
</dbReference>
<comment type="caution">
    <text evidence="2">The sequence shown here is derived from an EMBL/GenBank/DDBJ whole genome shotgun (WGS) entry which is preliminary data.</text>
</comment>
<name>A0A1Y2GE26_9FUNG</name>
<evidence type="ECO:0000313" key="2">
    <source>
        <dbReference type="EMBL" id="ORZ06399.1"/>
    </source>
</evidence>
<feature type="region of interest" description="Disordered" evidence="1">
    <location>
        <begin position="170"/>
        <end position="216"/>
    </location>
</feature>
<feature type="compositionally biased region" description="Polar residues" evidence="1">
    <location>
        <begin position="260"/>
        <end position="269"/>
    </location>
</feature>
<sequence length="282" mass="30206">MSPPRKDLTAEELALEAMLESRLEIIASRISAFHKASTQLLSETKELYSSFDAKAKRMYVIEDFLLRLQGKPGLSKQLLVNGHQPRQNLGIGSSEIEEIKMGVKTLRRKFQAAGTAVSAVGWWRHLKDKANTGITVTATLPDETASSVTNKSETPAKLSVDTSMSMIATTATEAPSSPSSSPPPSSAASTPLVPLKYPSPKTLLSPTSPSTKKRNPVNLQQIFAPPANATAKQLHQHYLNSPSTERANPSLGLVSPPMSPNATGMQSPTSGGGLMRSFSLRS</sequence>
<dbReference type="GeneID" id="33567326"/>
<proteinExistence type="predicted"/>
<reference evidence="2 3" key="1">
    <citation type="submission" date="2016-07" db="EMBL/GenBank/DDBJ databases">
        <title>Pervasive Adenine N6-methylation of Active Genes in Fungi.</title>
        <authorList>
            <consortium name="DOE Joint Genome Institute"/>
            <person name="Mondo S.J."/>
            <person name="Dannebaum R.O."/>
            <person name="Kuo R.C."/>
            <person name="Labutti K."/>
            <person name="Haridas S."/>
            <person name="Kuo A."/>
            <person name="Salamov A."/>
            <person name="Ahrendt S.R."/>
            <person name="Lipzen A."/>
            <person name="Sullivan W."/>
            <person name="Andreopoulos W.B."/>
            <person name="Clum A."/>
            <person name="Lindquist E."/>
            <person name="Daum C."/>
            <person name="Ramamoorthy G.K."/>
            <person name="Gryganskyi A."/>
            <person name="Culley D."/>
            <person name="Magnuson J.K."/>
            <person name="James T.Y."/>
            <person name="O'Malley M.A."/>
            <person name="Stajich J.E."/>
            <person name="Spatafora J.W."/>
            <person name="Visel A."/>
            <person name="Grigoriev I.V."/>
        </authorList>
    </citation>
    <scope>NUCLEOTIDE SEQUENCE [LARGE SCALE GENOMIC DNA]</scope>
    <source>
        <strain evidence="2 3">NRRL 3116</strain>
    </source>
</reference>
<dbReference type="AlphaFoldDB" id="A0A1Y2GE26"/>
<organism evidence="2 3">
    <name type="scientific">Lobosporangium transversale</name>
    <dbReference type="NCBI Taxonomy" id="64571"/>
    <lineage>
        <taxon>Eukaryota</taxon>
        <taxon>Fungi</taxon>
        <taxon>Fungi incertae sedis</taxon>
        <taxon>Mucoromycota</taxon>
        <taxon>Mortierellomycotina</taxon>
        <taxon>Mortierellomycetes</taxon>
        <taxon>Mortierellales</taxon>
        <taxon>Mortierellaceae</taxon>
        <taxon>Lobosporangium</taxon>
    </lineage>
</organism>
<dbReference type="RefSeq" id="XP_021877562.1">
    <property type="nucleotide sequence ID" value="XM_022025482.1"/>
</dbReference>
<feature type="compositionally biased region" description="Low complexity" evidence="1">
    <location>
        <begin position="198"/>
        <end position="210"/>
    </location>
</feature>
<evidence type="ECO:0000256" key="1">
    <source>
        <dbReference type="SAM" id="MobiDB-lite"/>
    </source>
</evidence>
<evidence type="ECO:0000313" key="3">
    <source>
        <dbReference type="Proteomes" id="UP000193648"/>
    </source>
</evidence>
<dbReference type="Proteomes" id="UP000193648">
    <property type="component" value="Unassembled WGS sequence"/>
</dbReference>
<dbReference type="InParanoid" id="A0A1Y2GE26"/>
<feature type="compositionally biased region" description="Low complexity" evidence="1">
    <location>
        <begin position="170"/>
        <end position="179"/>
    </location>
</feature>
<keyword evidence="3" id="KW-1185">Reference proteome</keyword>
<accession>A0A1Y2GE26</accession>
<protein>
    <submittedName>
        <fullName evidence="2">Uncharacterized protein</fullName>
    </submittedName>
</protein>
<gene>
    <name evidence="2" type="ORF">BCR41DRAFT_361189</name>
</gene>
<feature type="region of interest" description="Disordered" evidence="1">
    <location>
        <begin position="239"/>
        <end position="282"/>
    </location>
</feature>
<dbReference type="OrthoDB" id="2407601at2759"/>